<accession>A0A2T2P0D9</accession>
<name>A0A2T2P0D9_CORCC</name>
<dbReference type="STRING" id="1448308.A0A2T2P0D9"/>
<dbReference type="AlphaFoldDB" id="A0A2T2P0D9"/>
<dbReference type="Proteomes" id="UP000240883">
    <property type="component" value="Unassembled WGS sequence"/>
</dbReference>
<evidence type="ECO:0000313" key="3">
    <source>
        <dbReference type="Proteomes" id="UP000240883"/>
    </source>
</evidence>
<dbReference type="OrthoDB" id="5134445at2759"/>
<reference evidence="2 3" key="1">
    <citation type="journal article" date="2018" name="Front. Microbiol.">
        <title>Genome-Wide Analysis of Corynespora cassiicola Leaf Fall Disease Putative Effectors.</title>
        <authorList>
            <person name="Lopez D."/>
            <person name="Ribeiro S."/>
            <person name="Label P."/>
            <person name="Fumanal B."/>
            <person name="Venisse J.S."/>
            <person name="Kohler A."/>
            <person name="de Oliveira R.R."/>
            <person name="Labutti K."/>
            <person name="Lipzen A."/>
            <person name="Lail K."/>
            <person name="Bauer D."/>
            <person name="Ohm R.A."/>
            <person name="Barry K.W."/>
            <person name="Spatafora J."/>
            <person name="Grigoriev I.V."/>
            <person name="Martin F.M."/>
            <person name="Pujade-Renaud V."/>
        </authorList>
    </citation>
    <scope>NUCLEOTIDE SEQUENCE [LARGE SCALE GENOMIC DNA]</scope>
    <source>
        <strain evidence="2 3">Philippines</strain>
    </source>
</reference>
<evidence type="ECO:0000313" key="2">
    <source>
        <dbReference type="EMBL" id="PSN71089.1"/>
    </source>
</evidence>
<organism evidence="2 3">
    <name type="scientific">Corynespora cassiicola Philippines</name>
    <dbReference type="NCBI Taxonomy" id="1448308"/>
    <lineage>
        <taxon>Eukaryota</taxon>
        <taxon>Fungi</taxon>
        <taxon>Dikarya</taxon>
        <taxon>Ascomycota</taxon>
        <taxon>Pezizomycotina</taxon>
        <taxon>Dothideomycetes</taxon>
        <taxon>Pleosporomycetidae</taxon>
        <taxon>Pleosporales</taxon>
        <taxon>Corynesporascaceae</taxon>
        <taxon>Corynespora</taxon>
    </lineage>
</organism>
<dbReference type="EMBL" id="KZ678131">
    <property type="protein sequence ID" value="PSN71089.1"/>
    <property type="molecule type" value="Genomic_DNA"/>
</dbReference>
<sequence length="399" mass="46590">MPSIKYPDDLKSKSLKSLRRVSSSPDLHKSPTQPYGGGTYTKRSILRLRVREAEPSILSRYICAEIVHVFDITMAPAMIASIFEPAFGIEGRFVLKMFDRFYCDEVREQRTIQKWTARLDQKYFKYLLSEEGAHRMTRALRCGFQDYESDSEDEEEEDDGGEATKSKYNEIDQTEGHKKDEKEENMLDDEETKESDLLWDEIFVHAYCQKTFGQESGSYRKIQDIQGEDVPRLFACVELPMNYSSRYHSTYAVIHDIPGVLIQYVNGFKLSDIYDGDDLPAPRETWQYICDDAIKVVNATMRRGVNNWDTRVRNIMVQWDPTSEKYKAVMIDFGHCELRKDESDRDWREKKAYQDSEGAIGCVMERRLQERRGGGFVYRRTEYAEQLSYDFMGENGPRV</sequence>
<gene>
    <name evidence="2" type="ORF">BS50DRAFT_570499</name>
</gene>
<dbReference type="SUPFAM" id="SSF56112">
    <property type="entry name" value="Protein kinase-like (PK-like)"/>
    <property type="match status" value="1"/>
</dbReference>
<evidence type="ECO:0008006" key="4">
    <source>
        <dbReference type="Google" id="ProtNLM"/>
    </source>
</evidence>
<feature type="region of interest" description="Disordered" evidence="1">
    <location>
        <begin position="1"/>
        <end position="38"/>
    </location>
</feature>
<evidence type="ECO:0000256" key="1">
    <source>
        <dbReference type="SAM" id="MobiDB-lite"/>
    </source>
</evidence>
<keyword evidence="3" id="KW-1185">Reference proteome</keyword>
<dbReference type="InterPro" id="IPR011009">
    <property type="entry name" value="Kinase-like_dom_sf"/>
</dbReference>
<feature type="compositionally biased region" description="Acidic residues" evidence="1">
    <location>
        <begin position="147"/>
        <end position="161"/>
    </location>
</feature>
<proteinExistence type="predicted"/>
<feature type="compositionally biased region" description="Basic and acidic residues" evidence="1">
    <location>
        <begin position="1"/>
        <end position="12"/>
    </location>
</feature>
<feature type="compositionally biased region" description="Basic and acidic residues" evidence="1">
    <location>
        <begin position="162"/>
        <end position="185"/>
    </location>
</feature>
<protein>
    <recommendedName>
        <fullName evidence="4">Protein kinase domain-containing protein</fullName>
    </recommendedName>
</protein>
<feature type="region of interest" description="Disordered" evidence="1">
    <location>
        <begin position="147"/>
        <end position="191"/>
    </location>
</feature>